<comment type="cofactor">
    <cofactor evidence="1 13 14">
        <name>pyridoxal 5'-phosphate</name>
        <dbReference type="ChEBI" id="CHEBI:597326"/>
    </cofactor>
</comment>
<evidence type="ECO:0000256" key="5">
    <source>
        <dbReference type="ARBA" id="ARBA00022793"/>
    </source>
</evidence>
<dbReference type="SUPFAM" id="SSF53383">
    <property type="entry name" value="PLP-dependent transferases"/>
    <property type="match status" value="1"/>
</dbReference>
<dbReference type="Pfam" id="PF00282">
    <property type="entry name" value="Pyridoxal_deC"/>
    <property type="match status" value="1"/>
</dbReference>
<keyword evidence="16" id="KW-1185">Reference proteome</keyword>
<evidence type="ECO:0000256" key="1">
    <source>
        <dbReference type="ARBA" id="ARBA00001933"/>
    </source>
</evidence>
<comment type="similarity">
    <text evidence="2 14">Belongs to the group II decarboxylase family.</text>
</comment>
<dbReference type="GO" id="GO:0010467">
    <property type="term" value="P:gene expression"/>
    <property type="evidence" value="ECO:0007669"/>
    <property type="project" value="Ensembl"/>
</dbReference>
<dbReference type="CDD" id="cd06450">
    <property type="entry name" value="DOPA_deC_like"/>
    <property type="match status" value="1"/>
</dbReference>
<name>A0A7M4FCV0_CROPO</name>
<reference evidence="15" key="2">
    <citation type="submission" date="2025-09" db="UniProtKB">
        <authorList>
            <consortium name="Ensembl"/>
        </authorList>
    </citation>
    <scope>IDENTIFICATION</scope>
</reference>
<organism evidence="15 16">
    <name type="scientific">Crocodylus porosus</name>
    <name type="common">Saltwater crocodile</name>
    <name type="synonym">Estuarine crocodile</name>
    <dbReference type="NCBI Taxonomy" id="8502"/>
    <lineage>
        <taxon>Eukaryota</taxon>
        <taxon>Metazoa</taxon>
        <taxon>Chordata</taxon>
        <taxon>Craniata</taxon>
        <taxon>Vertebrata</taxon>
        <taxon>Euteleostomi</taxon>
        <taxon>Archelosauria</taxon>
        <taxon>Archosauria</taxon>
        <taxon>Crocodylia</taxon>
        <taxon>Longirostres</taxon>
        <taxon>Crocodylidae</taxon>
        <taxon>Crocodylus</taxon>
    </lineage>
</organism>
<proteinExistence type="inferred from homology"/>
<dbReference type="Gene3D" id="3.40.640.10">
    <property type="entry name" value="Type I PLP-dependent aspartate aminotransferase-like (Major domain)"/>
    <property type="match status" value="1"/>
</dbReference>
<dbReference type="InterPro" id="IPR015422">
    <property type="entry name" value="PyrdxlP-dep_Trfase_small"/>
</dbReference>
<keyword evidence="5" id="KW-0210">Decarboxylase</keyword>
<comment type="pathway">
    <text evidence="9">Catecholamine biosynthesis; dopamine biosynthesis; dopamine from L-tyrosine: step 2/2.</text>
</comment>
<evidence type="ECO:0000256" key="8">
    <source>
        <dbReference type="ARBA" id="ARBA00037256"/>
    </source>
</evidence>
<dbReference type="Ensembl" id="ENSCPRT00005024604.1">
    <property type="protein sequence ID" value="ENSCPRP00005021049.1"/>
    <property type="gene ID" value="ENSCPRG00005014640.1"/>
</dbReference>
<dbReference type="EC" id="4.1.1.28" evidence="10"/>
<dbReference type="GeneTree" id="ENSGT00940000156004"/>
<dbReference type="GO" id="GO:0019752">
    <property type="term" value="P:carboxylic acid metabolic process"/>
    <property type="evidence" value="ECO:0007669"/>
    <property type="project" value="InterPro"/>
</dbReference>
<dbReference type="FunFam" id="3.90.1150.10:FF:000018">
    <property type="entry name" value="Histidine decarboxylase"/>
    <property type="match status" value="1"/>
</dbReference>
<evidence type="ECO:0000256" key="12">
    <source>
        <dbReference type="ARBA" id="ARBA00041275"/>
    </source>
</evidence>
<dbReference type="GO" id="GO:0042427">
    <property type="term" value="P:serotonin biosynthetic process"/>
    <property type="evidence" value="ECO:0007669"/>
    <property type="project" value="TreeGrafter"/>
</dbReference>
<dbReference type="Proteomes" id="UP000594220">
    <property type="component" value="Unplaced"/>
</dbReference>
<dbReference type="OMA" id="NPGFNWS"/>
<dbReference type="PROSITE" id="PS00392">
    <property type="entry name" value="DDC_GAD_HDC_YDC"/>
    <property type="match status" value="1"/>
</dbReference>
<keyword evidence="4" id="KW-0127">Catecholamine biosynthesis</keyword>
<dbReference type="GO" id="GO:0009636">
    <property type="term" value="P:response to toxic substance"/>
    <property type="evidence" value="ECO:0007669"/>
    <property type="project" value="Ensembl"/>
</dbReference>
<evidence type="ECO:0000256" key="10">
    <source>
        <dbReference type="ARBA" id="ARBA00038886"/>
    </source>
</evidence>
<evidence type="ECO:0000256" key="7">
    <source>
        <dbReference type="ARBA" id="ARBA00023239"/>
    </source>
</evidence>
<evidence type="ECO:0000313" key="16">
    <source>
        <dbReference type="Proteomes" id="UP000594220"/>
    </source>
</evidence>
<dbReference type="GO" id="GO:0030170">
    <property type="term" value="F:pyridoxal phosphate binding"/>
    <property type="evidence" value="ECO:0007669"/>
    <property type="project" value="InterPro"/>
</dbReference>
<dbReference type="GO" id="GO:0006520">
    <property type="term" value="P:amino acid metabolic process"/>
    <property type="evidence" value="ECO:0007669"/>
    <property type="project" value="InterPro"/>
</dbReference>
<dbReference type="Gene3D" id="3.90.1150.10">
    <property type="entry name" value="Aspartate Aminotransferase, domain 1"/>
    <property type="match status" value="1"/>
</dbReference>
<evidence type="ECO:0000256" key="3">
    <source>
        <dbReference type="ARBA" id="ARBA00011738"/>
    </source>
</evidence>
<dbReference type="InterPro" id="IPR015424">
    <property type="entry name" value="PyrdxlP-dep_Trfase"/>
</dbReference>
<evidence type="ECO:0000256" key="2">
    <source>
        <dbReference type="ARBA" id="ARBA00009533"/>
    </source>
</evidence>
<sequence length="481" mass="54566">MDATEFRKRGKEMVDYIADYIETIHKRPVYPDVEPGYLRCLIPESAPQEPESFEDVFKDIEKIIMPGVTHWNSPYFFAYFPVAHSFPALLADILSGGIGCMGFSWAASPACTELETVMLDWLGKMINLPEEFLAGRDGEGGGVIQGSASEATLVSLLAARTKTVRRFQLENPELTESDIMGRLVAYASDMAHCSVERAALIGGVKMKNIPSDDKFTARGSALQKAVDEDKAAGLIPFFFCATLGTTACCSFDKLLELGPICNKENIWLHIDAAYAGSSFICPEFRYLLNGVEYANSLNFNPHKWLLINFDCSAMWVKKRSDLIGAFKLDPLYLQHNHQESGTFHWQIPLGRRFRSLKMWFVFRMYGVKGLQEHIRQHVKLSHEFEQLVLQDERFEICSEVMLGLVCFRLKGSNELNEELLKNINDTKKIHLVPCQLREKFVLRFAICSRTVESNHVQLAWQLITKLATGLLKAWEQKDIKN</sequence>
<dbReference type="InterPro" id="IPR010977">
    <property type="entry name" value="Aromatic_deC"/>
</dbReference>
<keyword evidence="7 14" id="KW-0456">Lyase</keyword>
<dbReference type="InterPro" id="IPR002129">
    <property type="entry name" value="PyrdxlP-dep_de-COase"/>
</dbReference>
<feature type="modified residue" description="N6-(pyridoxal phosphate)lysine" evidence="13">
    <location>
        <position position="303"/>
    </location>
</feature>
<dbReference type="InterPro" id="IPR015421">
    <property type="entry name" value="PyrdxlP-dep_Trfase_major"/>
</dbReference>
<protein>
    <recommendedName>
        <fullName evidence="11">Aromatic-L-amino-acid decarboxylase</fullName>
        <ecNumber evidence="10">4.1.1.28</ecNumber>
    </recommendedName>
    <alternativeName>
        <fullName evidence="12">DOPA decarboxylase</fullName>
    </alternativeName>
</protein>
<evidence type="ECO:0000256" key="6">
    <source>
        <dbReference type="ARBA" id="ARBA00022898"/>
    </source>
</evidence>
<dbReference type="Gene3D" id="1.20.1340.10">
    <property type="entry name" value="dopa decarboxylase, N-terminal domain"/>
    <property type="match status" value="1"/>
</dbReference>
<evidence type="ECO:0000256" key="4">
    <source>
        <dbReference type="ARBA" id="ARBA00022584"/>
    </source>
</evidence>
<gene>
    <name evidence="15" type="primary">DDC</name>
</gene>
<dbReference type="PANTHER" id="PTHR11999:SF167">
    <property type="entry name" value="AROMATIC-L-AMINO-ACID DECARBOXYLASE"/>
    <property type="match status" value="1"/>
</dbReference>
<accession>A0A7M4FCV0</accession>
<comment type="subunit">
    <text evidence="3">Homodimer.</text>
</comment>
<dbReference type="GO" id="GO:0001822">
    <property type="term" value="P:kidney development"/>
    <property type="evidence" value="ECO:0007669"/>
    <property type="project" value="Ensembl"/>
</dbReference>
<dbReference type="InterPro" id="IPR021115">
    <property type="entry name" value="Pyridoxal-P_BS"/>
</dbReference>
<evidence type="ECO:0000256" key="13">
    <source>
        <dbReference type="PIRSR" id="PIRSR602129-50"/>
    </source>
</evidence>
<comment type="function">
    <text evidence="8">Catalyzes the decarboxylation of L-3,4-dihydroxyphenylalanine (DOPA) to dopamine and L-5-hydroxytryptophan to serotonin.</text>
</comment>
<evidence type="ECO:0000256" key="9">
    <source>
        <dbReference type="ARBA" id="ARBA00037889"/>
    </source>
</evidence>
<dbReference type="GO" id="GO:0036468">
    <property type="term" value="F:L-dopa decarboxylase activity"/>
    <property type="evidence" value="ECO:0007669"/>
    <property type="project" value="Ensembl"/>
</dbReference>
<dbReference type="FunFam" id="3.40.640.10:FF:000025">
    <property type="entry name" value="Histidine decarboxylase"/>
    <property type="match status" value="1"/>
</dbReference>
<keyword evidence="6 13" id="KW-0663">Pyridoxal phosphate</keyword>
<evidence type="ECO:0000256" key="11">
    <source>
        <dbReference type="ARBA" id="ARBA00040968"/>
    </source>
</evidence>
<dbReference type="GO" id="GO:0042416">
    <property type="term" value="P:dopamine biosynthetic process"/>
    <property type="evidence" value="ECO:0007669"/>
    <property type="project" value="Ensembl"/>
</dbReference>
<dbReference type="PANTHER" id="PTHR11999">
    <property type="entry name" value="GROUP II PYRIDOXAL-5-PHOSPHATE DECARBOXYLASE"/>
    <property type="match status" value="1"/>
</dbReference>
<dbReference type="FunFam" id="1.20.1340.10:FF:000001">
    <property type="entry name" value="Histidine decarboxylase"/>
    <property type="match status" value="1"/>
</dbReference>
<dbReference type="GO" id="GO:0019899">
    <property type="term" value="F:enzyme binding"/>
    <property type="evidence" value="ECO:0007669"/>
    <property type="project" value="Ensembl"/>
</dbReference>
<reference evidence="15" key="1">
    <citation type="submission" date="2025-08" db="UniProtKB">
        <authorList>
            <consortium name="Ensembl"/>
        </authorList>
    </citation>
    <scope>IDENTIFICATION</scope>
</reference>
<dbReference type="GO" id="GO:0005737">
    <property type="term" value="C:cytoplasm"/>
    <property type="evidence" value="ECO:0007669"/>
    <property type="project" value="Ensembl"/>
</dbReference>
<evidence type="ECO:0000313" key="15">
    <source>
        <dbReference type="Ensembl" id="ENSCPRP00005021049.1"/>
    </source>
</evidence>
<dbReference type="AlphaFoldDB" id="A0A7M4FCV0"/>
<dbReference type="GO" id="GO:0036467">
    <property type="term" value="F:5-hydroxy-L-tryptophan decarboxylase activity"/>
    <property type="evidence" value="ECO:0007669"/>
    <property type="project" value="Ensembl"/>
</dbReference>
<dbReference type="PRINTS" id="PR00800">
    <property type="entry name" value="YHDCRBOXLASE"/>
</dbReference>
<evidence type="ECO:0000256" key="14">
    <source>
        <dbReference type="RuleBase" id="RU000382"/>
    </source>
</evidence>